<feature type="domain" description="GIY-YIG" evidence="16">
    <location>
        <begin position="223"/>
        <end position="301"/>
    </location>
</feature>
<evidence type="ECO:0000256" key="15">
    <source>
        <dbReference type="ARBA" id="ARBA00049244"/>
    </source>
</evidence>
<dbReference type="Proteomes" id="UP000501726">
    <property type="component" value="Chromosome"/>
</dbReference>
<dbReference type="SMART" id="SM00479">
    <property type="entry name" value="EXOIII"/>
    <property type="match status" value="1"/>
</dbReference>
<keyword evidence="8" id="KW-0234">DNA repair</keyword>
<gene>
    <name evidence="17" type="ORF">THMIRHAS_24100</name>
</gene>
<dbReference type="GO" id="GO:0009432">
    <property type="term" value="P:SOS response"/>
    <property type="evidence" value="ECO:0007669"/>
    <property type="project" value="UniProtKB-KW"/>
</dbReference>
<dbReference type="InterPro" id="IPR000305">
    <property type="entry name" value="GIY-YIG_endonuc"/>
</dbReference>
<dbReference type="GO" id="GO:0003887">
    <property type="term" value="F:DNA-directed DNA polymerase activity"/>
    <property type="evidence" value="ECO:0007669"/>
    <property type="project" value="UniProtKB-EC"/>
</dbReference>
<keyword evidence="5" id="KW-0378">Hydrolase</keyword>
<dbReference type="KEGG" id="tse:THMIRHAS_24100"/>
<evidence type="ECO:0000256" key="11">
    <source>
        <dbReference type="ARBA" id="ARBA00026073"/>
    </source>
</evidence>
<dbReference type="PANTHER" id="PTHR30562:SF10">
    <property type="entry name" value="EXCINUCLEASE CHO"/>
    <property type="match status" value="1"/>
</dbReference>
<evidence type="ECO:0000256" key="14">
    <source>
        <dbReference type="ARBA" id="ARBA00042732"/>
    </source>
</evidence>
<dbReference type="Gene3D" id="3.30.420.10">
    <property type="entry name" value="Ribonuclease H-like superfamily/Ribonuclease H"/>
    <property type="match status" value="1"/>
</dbReference>
<name>A0A6F8PYB5_9GAMM</name>
<evidence type="ECO:0000256" key="8">
    <source>
        <dbReference type="ARBA" id="ARBA00023204"/>
    </source>
</evidence>
<dbReference type="CDD" id="cd10434">
    <property type="entry name" value="GIY-YIG_UvrC_Cho"/>
    <property type="match status" value="1"/>
</dbReference>
<dbReference type="EC" id="2.7.7.7" evidence="1"/>
<evidence type="ECO:0000256" key="9">
    <source>
        <dbReference type="ARBA" id="ARBA00023236"/>
    </source>
</evidence>
<keyword evidence="2" id="KW-0540">Nuclease</keyword>
<dbReference type="NCBIfam" id="TIGR00573">
    <property type="entry name" value="dnaq"/>
    <property type="match status" value="1"/>
</dbReference>
<dbReference type="GO" id="GO:0009380">
    <property type="term" value="C:excinuclease repair complex"/>
    <property type="evidence" value="ECO:0007669"/>
    <property type="project" value="TreeGrafter"/>
</dbReference>
<comment type="subunit">
    <text evidence="11">DNA polymerase III contains a core (composed of alpha, epsilon and theta chains) that associates with a tau subunit. This core dimerizes to form the POLIII' complex. PolIII' associates with the gamma complex (composed of gamma, delta, delta', psi and chi chains) and with the beta chain to form the complete DNA polymerase III complex.</text>
</comment>
<dbReference type="GO" id="GO:0004527">
    <property type="term" value="F:exonuclease activity"/>
    <property type="evidence" value="ECO:0007669"/>
    <property type="project" value="UniProtKB-KW"/>
</dbReference>
<dbReference type="InterPro" id="IPR036397">
    <property type="entry name" value="RNaseH_sf"/>
</dbReference>
<comment type="catalytic activity">
    <reaction evidence="15">
        <text>DNA(n) + a 2'-deoxyribonucleoside 5'-triphosphate = DNA(n+1) + diphosphate</text>
        <dbReference type="Rhea" id="RHEA:22508"/>
        <dbReference type="Rhea" id="RHEA-COMP:17339"/>
        <dbReference type="Rhea" id="RHEA-COMP:17340"/>
        <dbReference type="ChEBI" id="CHEBI:33019"/>
        <dbReference type="ChEBI" id="CHEBI:61560"/>
        <dbReference type="ChEBI" id="CHEBI:173112"/>
        <dbReference type="EC" id="2.7.7.7"/>
    </reaction>
</comment>
<evidence type="ECO:0000256" key="4">
    <source>
        <dbReference type="ARBA" id="ARBA00022769"/>
    </source>
</evidence>
<keyword evidence="4" id="KW-0228">DNA excision</keyword>
<dbReference type="SUPFAM" id="SSF82771">
    <property type="entry name" value="GIY-YIG endonuclease"/>
    <property type="match status" value="1"/>
</dbReference>
<evidence type="ECO:0000259" key="16">
    <source>
        <dbReference type="PROSITE" id="PS50164"/>
    </source>
</evidence>
<dbReference type="Pfam" id="PF01541">
    <property type="entry name" value="GIY-YIG"/>
    <property type="match status" value="1"/>
</dbReference>
<dbReference type="EMBL" id="AP021889">
    <property type="protein sequence ID" value="BBP47037.1"/>
    <property type="molecule type" value="Genomic_DNA"/>
</dbReference>
<organism evidence="17 18">
    <name type="scientific">Thiosulfatimonas sediminis</name>
    <dbReference type="NCBI Taxonomy" id="2675054"/>
    <lineage>
        <taxon>Bacteria</taxon>
        <taxon>Pseudomonadati</taxon>
        <taxon>Pseudomonadota</taxon>
        <taxon>Gammaproteobacteria</taxon>
        <taxon>Thiotrichales</taxon>
        <taxon>Piscirickettsiaceae</taxon>
        <taxon>Thiosulfatimonas</taxon>
    </lineage>
</organism>
<dbReference type="Pfam" id="PF00929">
    <property type="entry name" value="RNase_T"/>
    <property type="match status" value="1"/>
</dbReference>
<comment type="function">
    <text evidence="10">DNA polymerase III is a complex, multichain enzyme responsible for most of the replicative synthesis in bacteria. The epsilon subunit contain the editing function and is a proofreading 3'-5' exonuclease.</text>
</comment>
<dbReference type="InterPro" id="IPR013520">
    <property type="entry name" value="Ribonucl_H"/>
</dbReference>
<reference evidence="18" key="1">
    <citation type="submission" date="2019-11" db="EMBL/GenBank/DDBJ databases">
        <title>Isolation and characterization of two novel species in the genus Thiomicrorhabdus.</title>
        <authorList>
            <person name="Mochizuki J."/>
            <person name="Kojima H."/>
            <person name="Fukui M."/>
        </authorList>
    </citation>
    <scope>NUCLEOTIDE SEQUENCE [LARGE SCALE GENOMIC DNA]</scope>
    <source>
        <strain evidence="18">aks77</strain>
    </source>
</reference>
<dbReference type="AlphaFoldDB" id="A0A6F8PYB5"/>
<evidence type="ECO:0000256" key="12">
    <source>
        <dbReference type="ARBA" id="ARBA00040756"/>
    </source>
</evidence>
<keyword evidence="3" id="KW-0227">DNA damage</keyword>
<dbReference type="RefSeq" id="WP_173274114.1">
    <property type="nucleotide sequence ID" value="NZ_AP021889.1"/>
</dbReference>
<keyword evidence="7" id="KW-0267">Excision nuclease</keyword>
<dbReference type="InterPro" id="IPR050066">
    <property type="entry name" value="UvrABC_protein_C"/>
</dbReference>
<dbReference type="InterPro" id="IPR035901">
    <property type="entry name" value="GIY-YIG_endonuc_sf"/>
</dbReference>
<keyword evidence="9" id="KW-0742">SOS response</keyword>
<sequence>MPIDLNPELFTDLALGLQEVPLAGFPDRFFILDCETTGGKALRDRITELAWIKIENGQVVGHWHSLFDPQTTIPPWITNITGIHNSMVQDAPTFSQMAEEIAEQLDGEIVVAHNARFDYGFLKNEFKRCGKAFHVKTLCSVKISRKLFPQVKGHGLDNILKRMRLTLKNRHRAMSDVLAVLAFFQKISQQFDADEVSAVCQSLLKSAALPSHLAQEEVQKLPNLAGVYYFYDEAGKLLYVGKSVDIKTRVLSHFYQDHQTATDLRLSKTLHHIDFQVTPSDFGAQILESQEVKRLRPSLNKRLKKVTQLYQLRLEEDEHGYLQTNVVAVKEDADSGEQRFGLFRSQRQAKGQLEKLVKNYLLCQRLSGLEGKHSGSCFAYQLKKCMGACCQKEPVASYNTRLMGALQHLQKQVWPWSGPILVGERVSGTDVDENDESQVAHHLVDQWCYFGRVRNEDEVAERLQSGLPEFDLDIYFILLRFLLEEQSIKDNGLQLQQLDSQLRSIA</sequence>
<dbReference type="Gene3D" id="3.40.1440.10">
    <property type="entry name" value="GIY-YIG endonuclease"/>
    <property type="match status" value="1"/>
</dbReference>
<evidence type="ECO:0000256" key="5">
    <source>
        <dbReference type="ARBA" id="ARBA00022801"/>
    </source>
</evidence>
<evidence type="ECO:0000256" key="13">
    <source>
        <dbReference type="ARBA" id="ARBA00042138"/>
    </source>
</evidence>
<accession>A0A6F8PYB5</accession>
<dbReference type="InterPro" id="IPR006054">
    <property type="entry name" value="DnaQ"/>
</dbReference>
<evidence type="ECO:0000313" key="17">
    <source>
        <dbReference type="EMBL" id="BBP47037.1"/>
    </source>
</evidence>
<dbReference type="PANTHER" id="PTHR30562">
    <property type="entry name" value="UVRC/OXIDOREDUCTASE"/>
    <property type="match status" value="1"/>
</dbReference>
<evidence type="ECO:0000256" key="6">
    <source>
        <dbReference type="ARBA" id="ARBA00022839"/>
    </source>
</evidence>
<dbReference type="SUPFAM" id="SSF53098">
    <property type="entry name" value="Ribonuclease H-like"/>
    <property type="match status" value="1"/>
</dbReference>
<dbReference type="SMART" id="SM00465">
    <property type="entry name" value="GIYc"/>
    <property type="match status" value="1"/>
</dbReference>
<keyword evidence="6" id="KW-0269">Exonuclease</keyword>
<dbReference type="FunFam" id="3.30.420.10:FF:000045">
    <property type="entry name" value="3'-5' exonuclease DinG"/>
    <property type="match status" value="1"/>
</dbReference>
<dbReference type="CDD" id="cd06127">
    <property type="entry name" value="DEDDh"/>
    <property type="match status" value="1"/>
</dbReference>
<protein>
    <recommendedName>
        <fullName evidence="12">Excinuclease cho</fullName>
        <ecNumber evidence="1">2.7.7.7</ecNumber>
    </recommendedName>
    <alternativeName>
        <fullName evidence="14">Endonuclease cho</fullName>
    </alternativeName>
    <alternativeName>
        <fullName evidence="13">UvrC homolog protein</fullName>
    </alternativeName>
</protein>
<evidence type="ECO:0000256" key="3">
    <source>
        <dbReference type="ARBA" id="ARBA00022763"/>
    </source>
</evidence>
<dbReference type="GO" id="GO:0006260">
    <property type="term" value="P:DNA replication"/>
    <property type="evidence" value="ECO:0007669"/>
    <property type="project" value="InterPro"/>
</dbReference>
<dbReference type="GO" id="GO:0006289">
    <property type="term" value="P:nucleotide-excision repair"/>
    <property type="evidence" value="ECO:0007669"/>
    <property type="project" value="InterPro"/>
</dbReference>
<evidence type="ECO:0000313" key="18">
    <source>
        <dbReference type="Proteomes" id="UP000501726"/>
    </source>
</evidence>
<evidence type="ECO:0000256" key="2">
    <source>
        <dbReference type="ARBA" id="ARBA00022722"/>
    </source>
</evidence>
<keyword evidence="18" id="KW-1185">Reference proteome</keyword>
<evidence type="ECO:0000256" key="7">
    <source>
        <dbReference type="ARBA" id="ARBA00022881"/>
    </source>
</evidence>
<dbReference type="PROSITE" id="PS50164">
    <property type="entry name" value="GIY_YIG"/>
    <property type="match status" value="1"/>
</dbReference>
<proteinExistence type="predicted"/>
<evidence type="ECO:0000256" key="1">
    <source>
        <dbReference type="ARBA" id="ARBA00012417"/>
    </source>
</evidence>
<evidence type="ECO:0000256" key="10">
    <source>
        <dbReference type="ARBA" id="ARBA00025483"/>
    </source>
</evidence>
<dbReference type="GO" id="GO:0003677">
    <property type="term" value="F:DNA binding"/>
    <property type="evidence" value="ECO:0007669"/>
    <property type="project" value="InterPro"/>
</dbReference>
<dbReference type="InterPro" id="IPR047296">
    <property type="entry name" value="GIY-YIG_UvrC_Cho"/>
</dbReference>
<dbReference type="InterPro" id="IPR012337">
    <property type="entry name" value="RNaseH-like_sf"/>
</dbReference>